<dbReference type="AlphaFoldDB" id="A0A5N3X613"/>
<comment type="similarity">
    <text evidence="5">Belongs to the SPATA31 family.</text>
</comment>
<dbReference type="InterPro" id="IPR027970">
    <property type="entry name" value="SPATA31-like"/>
</dbReference>
<evidence type="ECO:0000256" key="4">
    <source>
        <dbReference type="ARBA" id="ARBA00023136"/>
    </source>
</evidence>
<feature type="region of interest" description="Disordered" evidence="6">
    <location>
        <begin position="884"/>
        <end position="932"/>
    </location>
</feature>
<evidence type="ECO:0000256" key="3">
    <source>
        <dbReference type="ARBA" id="ARBA00022989"/>
    </source>
</evidence>
<evidence type="ECO:0000256" key="1">
    <source>
        <dbReference type="ARBA" id="ARBA00004167"/>
    </source>
</evidence>
<accession>A0A5N3X613</accession>
<dbReference type="Pfam" id="PF14650">
    <property type="entry name" value="FAM75"/>
    <property type="match status" value="1"/>
</dbReference>
<dbReference type="Proteomes" id="UP000326062">
    <property type="component" value="Chromosome 19"/>
</dbReference>
<evidence type="ECO:0000313" key="10">
    <source>
        <dbReference type="EMBL" id="KAB0368599.1"/>
    </source>
</evidence>
<evidence type="ECO:0000259" key="8">
    <source>
        <dbReference type="Pfam" id="PF14650"/>
    </source>
</evidence>
<feature type="domain" description="SPATA31" evidence="8">
    <location>
        <begin position="371"/>
        <end position="655"/>
    </location>
</feature>
<comment type="subcellular location">
    <subcellularLocation>
        <location evidence="1">Membrane</location>
        <topology evidence="1">Single-pass membrane protein</topology>
    </subcellularLocation>
</comment>
<keyword evidence="2 7" id="KW-0812">Transmembrane</keyword>
<dbReference type="EMBL" id="VCEB01000017">
    <property type="protein sequence ID" value="KAB0368599.1"/>
    <property type="molecule type" value="Genomic_DNA"/>
</dbReference>
<proteinExistence type="inferred from homology"/>
<feature type="compositionally biased region" description="Polar residues" evidence="6">
    <location>
        <begin position="669"/>
        <end position="683"/>
    </location>
</feature>
<feature type="region of interest" description="Disordered" evidence="6">
    <location>
        <begin position="1071"/>
        <end position="1107"/>
    </location>
</feature>
<reference evidence="10 11" key="1">
    <citation type="submission" date="2019-06" db="EMBL/GenBank/DDBJ databases">
        <title>Discovery of a novel chromosome fission-fusion reversal in muntjac.</title>
        <authorList>
            <person name="Mudd A.B."/>
            <person name="Bredeson J.V."/>
            <person name="Baum R."/>
            <person name="Hockemeyer D."/>
            <person name="Rokhsar D.S."/>
        </authorList>
    </citation>
    <scope>NUCLEOTIDE SEQUENCE [LARGE SCALE GENOMIC DNA]</scope>
    <source>
        <strain evidence="10">UCam_UCB_Mr</strain>
        <tissue evidence="10">Fibroblast cell line</tissue>
    </source>
</reference>
<keyword evidence="4 7" id="KW-0472">Membrane</keyword>
<keyword evidence="3 7" id="KW-1133">Transmembrane helix</keyword>
<feature type="region of interest" description="Disordered" evidence="6">
    <location>
        <begin position="110"/>
        <end position="250"/>
    </location>
</feature>
<feature type="compositionally biased region" description="Polar residues" evidence="6">
    <location>
        <begin position="547"/>
        <end position="556"/>
    </location>
</feature>
<protein>
    <submittedName>
        <fullName evidence="10">Uncharacterized protein</fullName>
    </submittedName>
</protein>
<comment type="caution">
    <text evidence="10">The sequence shown here is derived from an EMBL/GenBank/DDBJ whole genome shotgun (WGS) entry which is preliminary data.</text>
</comment>
<feature type="region of interest" description="Disordered" evidence="6">
    <location>
        <begin position="664"/>
        <end position="683"/>
    </location>
</feature>
<name>A0A5N3X613_MUNRE</name>
<feature type="transmembrane region" description="Helical" evidence="7">
    <location>
        <begin position="21"/>
        <end position="43"/>
    </location>
</feature>
<dbReference type="PANTHER" id="PTHR21859">
    <property type="entry name" value="ACROSOME-SPECIFIC PROTEIN"/>
    <property type="match status" value="1"/>
</dbReference>
<feature type="non-terminal residue" evidence="10">
    <location>
        <position position="1"/>
    </location>
</feature>
<dbReference type="PANTHER" id="PTHR21859:SF56">
    <property type="entry name" value="SPATA31 DOMAIN-CONTAINING PROTEIN"/>
    <property type="match status" value="1"/>
</dbReference>
<dbReference type="Pfam" id="PF15371">
    <property type="entry name" value="DUF4599"/>
    <property type="match status" value="1"/>
</dbReference>
<feature type="domain" description="SPATA31-like" evidence="9">
    <location>
        <begin position="68"/>
        <end position="142"/>
    </location>
</feature>
<dbReference type="InterPro" id="IPR039509">
    <property type="entry name" value="SPATA31"/>
</dbReference>
<organism evidence="10 11">
    <name type="scientific">Muntiacus reevesi</name>
    <name type="common">Reeves' muntjac</name>
    <name type="synonym">Cervus reevesi</name>
    <dbReference type="NCBI Taxonomy" id="9886"/>
    <lineage>
        <taxon>Eukaryota</taxon>
        <taxon>Metazoa</taxon>
        <taxon>Chordata</taxon>
        <taxon>Craniata</taxon>
        <taxon>Vertebrata</taxon>
        <taxon>Euteleostomi</taxon>
        <taxon>Mammalia</taxon>
        <taxon>Eutheria</taxon>
        <taxon>Laurasiatheria</taxon>
        <taxon>Artiodactyla</taxon>
        <taxon>Ruminantia</taxon>
        <taxon>Pecora</taxon>
        <taxon>Cervidae</taxon>
        <taxon>Muntiacinae</taxon>
        <taxon>Muntiacus</taxon>
    </lineage>
</organism>
<feature type="region of interest" description="Disordered" evidence="6">
    <location>
        <begin position="547"/>
        <end position="571"/>
    </location>
</feature>
<evidence type="ECO:0000256" key="7">
    <source>
        <dbReference type="SAM" id="Phobius"/>
    </source>
</evidence>
<gene>
    <name evidence="10" type="ORF">FD755_019633</name>
</gene>
<sequence length="1178" mass="131396">ESSLFLKNTSDTWQKSSSPFWAIDTILAFLCGLGLFLLILPYLENNPSFPPPRKHGTIRKHQMEYRGRSRSRIRHGALKAGRDCLEALEEVWDLTSLLLLRRLPDKGGFHQVSSQDAPGDVCKAGPAGAHQPSREEATPTTPPPPLIQWPLSQDSTHSPHSVSSLDSVHSLSSESTSQRSEPLSLLDSLSPWPLALSASPPGPSNGEACPPPPRASSDSPPLGSALSLNQGTCMSRPLGTSPHSLSPQSPWRPAMSGLVRSSCPLSAVLVAWGCQSWSLSTVTNFESQRKHLPCHPPEASFWGHPKNGQIEASTISFVNPDVQKLLEILITKRVELNSWKEKKEEEEAGYLPNSLGEKDQLLSQYLGPLYSYALLFNELSKAEKFQIQSKVTSQLSLAQPSTHSVAQMQPQPFTPTMRQGQARLWAQLETTTHLIHSFPVEPSSSEPQTRYHDISDPIVQNKAQSFIPKTIHILEHHFLKNQVESGRTLPSLVKKSQQVFSQVIPNLPQESRSSQAHSSKKLEHHISKRFMEQESSLPCRIQASQKLMQEGPSSPSAGRGKRSQDAQKMRSKCPARILPGTDLCHDVGQIMGGAHKVLYMTLANHPMKVPVAKPQSERELSPGRKHPEKVLGALISKKAQQICEGQIPVNVHCSRLAANHFLGLPGESNAPTGTENTGSSQDEEASMNTYHKSLVVSPYIQQELEASVLKIQVRHRWVLLLKVFKFIFRVKKCFLHTPSKIHLEGSGRTPTWKYAETLKGTSDWTGSQVTFSGHHIQLCGQNWHNESSTNQIKIINIDMKKSQFLRSNTNPSLNTKFVDSNPEDVDVDEQFCKLEFQGFTDWLALSQPTCVRLQVYVFTAANTLASQASLSCFETLSSRESSNSQILDDVTSSGGGSQGQQVALRGQPRHKSQRRNFVSTDAREANRRPKLGQQRKGLVVQRFYQARRMSHPGQKKQSAESLQSKFHLKKRQVSSENHFRERIKHFLQWVCPSKGKRPEEPLQKYSKAVETQALVTAVGQILKQKMALHCGPHASELNWYKVELQAPLGPPYCYHRFLSYQGQRRVIRQTAHQQQATPTGHRCPAQSKWTRPRDSTRPFPPGEPGPRLGRACQHGSRMTSVPGRPLHCPRHCLLQKCASSQSEHACHSFPIGKAFSKRKMYTMQIKTCFSLISTSSLC</sequence>
<evidence type="ECO:0000313" key="11">
    <source>
        <dbReference type="Proteomes" id="UP000326062"/>
    </source>
</evidence>
<dbReference type="GO" id="GO:0016020">
    <property type="term" value="C:membrane"/>
    <property type="evidence" value="ECO:0007669"/>
    <property type="project" value="UniProtKB-SubCell"/>
</dbReference>
<evidence type="ECO:0000256" key="2">
    <source>
        <dbReference type="ARBA" id="ARBA00022692"/>
    </source>
</evidence>
<keyword evidence="11" id="KW-1185">Reference proteome</keyword>
<feature type="compositionally biased region" description="Low complexity" evidence="6">
    <location>
        <begin position="152"/>
        <end position="199"/>
    </location>
</feature>
<evidence type="ECO:0000256" key="5">
    <source>
        <dbReference type="ARBA" id="ARBA00035009"/>
    </source>
</evidence>
<evidence type="ECO:0000256" key="6">
    <source>
        <dbReference type="SAM" id="MobiDB-lite"/>
    </source>
</evidence>
<evidence type="ECO:0000259" key="9">
    <source>
        <dbReference type="Pfam" id="PF15371"/>
    </source>
</evidence>